<protein>
    <submittedName>
        <fullName evidence="1">Uncharacterized protein</fullName>
    </submittedName>
</protein>
<dbReference type="Proteomes" id="UP001196565">
    <property type="component" value="Unassembled WGS sequence"/>
</dbReference>
<keyword evidence="2" id="KW-1185">Reference proteome</keyword>
<proteinExistence type="predicted"/>
<organism evidence="1 2">
    <name type="scientific">Roseomonas alba</name>
    <dbReference type="NCBI Taxonomy" id="2846776"/>
    <lineage>
        <taxon>Bacteria</taxon>
        <taxon>Pseudomonadati</taxon>
        <taxon>Pseudomonadota</taxon>
        <taxon>Alphaproteobacteria</taxon>
        <taxon>Acetobacterales</taxon>
        <taxon>Roseomonadaceae</taxon>
        <taxon>Roseomonas</taxon>
    </lineage>
</organism>
<name>A0ABS7A8L8_9PROT</name>
<comment type="caution">
    <text evidence="1">The sequence shown here is derived from an EMBL/GenBank/DDBJ whole genome shotgun (WGS) entry which is preliminary data.</text>
</comment>
<reference evidence="1 2" key="1">
    <citation type="submission" date="2021-07" db="EMBL/GenBank/DDBJ databases">
        <authorList>
            <person name="So Y."/>
        </authorList>
    </citation>
    <scope>NUCLEOTIDE SEQUENCE [LARGE SCALE GENOMIC DNA]</scope>
    <source>
        <strain evidence="1 2">HJA6</strain>
    </source>
</reference>
<gene>
    <name evidence="1" type="ORF">KPL78_12395</name>
</gene>
<dbReference type="RefSeq" id="WP_219763271.1">
    <property type="nucleotide sequence ID" value="NZ_JAHYBZ010000004.1"/>
</dbReference>
<accession>A0ABS7A8L8</accession>
<evidence type="ECO:0000313" key="1">
    <source>
        <dbReference type="EMBL" id="MBW6398656.1"/>
    </source>
</evidence>
<evidence type="ECO:0000313" key="2">
    <source>
        <dbReference type="Proteomes" id="UP001196565"/>
    </source>
</evidence>
<dbReference type="EMBL" id="JAHYBZ010000004">
    <property type="protein sequence ID" value="MBW6398656.1"/>
    <property type="molecule type" value="Genomic_DNA"/>
</dbReference>
<sequence length="85" mass="8929">MQTRHLVVTARPYSETTKPAEGVHTHAVAAGDTLFLVTADGPDAAAVLDALDPLDIEPLRDRIGTLLHRGNATLADMAKRDGAAS</sequence>